<dbReference type="InterPro" id="IPR011067">
    <property type="entry name" value="Plasmid_toxin/cell-grow_inhib"/>
</dbReference>
<sequence>MGKKVIPNDEILTKLDAFLNELDDDRSSKTKYWINDYIRFQKEEIKISSNSRHAYKKYNRGDIIKVHFGFRVGREFGGLHYAIVIGGHKNRKSDVLTVIPLKSAKPNVNVDFLKNGEYYLGHNVCDAINKNLNLHFQKLTEINLLFTSKKNTLDNLKNDAKGLDDILNSLINNIDKTDDSQDNSKIIKASELVSNINNKLKDEILDILLKCNQLGILKANTLLNLKRPADLSFEDMNRYINTINKSLKDELTYIEKLLKENDRMKVNGSIALLNQITTISKIRIYDPKTKTDALNDIKISDENLKNIDNELKKMLIESIDK</sequence>
<organism evidence="1 2">
    <name type="scientific">Peptostreptococcus anaerobius</name>
    <dbReference type="NCBI Taxonomy" id="1261"/>
    <lineage>
        <taxon>Bacteria</taxon>
        <taxon>Bacillati</taxon>
        <taxon>Bacillota</taxon>
        <taxon>Clostridia</taxon>
        <taxon>Peptostreptococcales</taxon>
        <taxon>Peptostreptococcaceae</taxon>
        <taxon>Peptostreptococcus</taxon>
    </lineage>
</organism>
<dbReference type="SUPFAM" id="SSF50118">
    <property type="entry name" value="Cell growth inhibitor/plasmid maintenance toxic component"/>
    <property type="match status" value="1"/>
</dbReference>
<name>A0A379CGW9_9FIRM</name>
<protein>
    <submittedName>
        <fullName evidence="1">PemK-like protein</fullName>
    </submittedName>
</protein>
<gene>
    <name evidence="1" type="ORF">NCTC11460_00903</name>
</gene>
<dbReference type="Gene3D" id="2.30.30.110">
    <property type="match status" value="1"/>
</dbReference>
<proteinExistence type="predicted"/>
<dbReference type="Proteomes" id="UP000255101">
    <property type="component" value="Unassembled WGS sequence"/>
</dbReference>
<dbReference type="RefSeq" id="WP_002845692.1">
    <property type="nucleotide sequence ID" value="NZ_FOVA01000002.1"/>
</dbReference>
<reference evidence="1 2" key="1">
    <citation type="submission" date="2018-06" db="EMBL/GenBank/DDBJ databases">
        <authorList>
            <consortium name="Pathogen Informatics"/>
            <person name="Doyle S."/>
        </authorList>
    </citation>
    <scope>NUCLEOTIDE SEQUENCE [LARGE SCALE GENOMIC DNA]</scope>
    <source>
        <strain evidence="1 2">NCTC11460</strain>
    </source>
</reference>
<evidence type="ECO:0000313" key="2">
    <source>
        <dbReference type="Proteomes" id="UP000255101"/>
    </source>
</evidence>
<dbReference type="EMBL" id="UGTB01000004">
    <property type="protein sequence ID" value="SUB60986.1"/>
    <property type="molecule type" value="Genomic_DNA"/>
</dbReference>
<evidence type="ECO:0000313" key="1">
    <source>
        <dbReference type="EMBL" id="SUB60986.1"/>
    </source>
</evidence>
<dbReference type="AlphaFoldDB" id="A0A379CGW9"/>
<accession>A0A379CGW9</accession>